<feature type="transmembrane region" description="Helical" evidence="8">
    <location>
        <begin position="603"/>
        <end position="622"/>
    </location>
</feature>
<feature type="transmembrane region" description="Helical" evidence="8">
    <location>
        <begin position="281"/>
        <end position="303"/>
    </location>
</feature>
<feature type="transmembrane region" description="Helical" evidence="8">
    <location>
        <begin position="448"/>
        <end position="466"/>
    </location>
</feature>
<keyword evidence="5 8" id="KW-0812">Transmembrane</keyword>
<comment type="similarity">
    <text evidence="2">Belongs to the binding-protein-dependent transport system permease family. FecCD subfamily.</text>
</comment>
<feature type="transmembrane region" description="Helical" evidence="8">
    <location>
        <begin position="249"/>
        <end position="269"/>
    </location>
</feature>
<reference evidence="9 10" key="1">
    <citation type="submission" date="2019-03" db="EMBL/GenBank/DDBJ databases">
        <title>Genomic Encyclopedia of Type Strains, Phase III (KMG-III): the genomes of soil and plant-associated and newly described type strains.</title>
        <authorList>
            <person name="Whitman W."/>
        </authorList>
    </citation>
    <scope>NUCLEOTIDE SEQUENCE [LARGE SCALE GENOMIC DNA]</scope>
    <source>
        <strain evidence="9 10">CECT 8976</strain>
    </source>
</reference>
<dbReference type="EMBL" id="SNZP01000001">
    <property type="protein sequence ID" value="TDR82854.1"/>
    <property type="molecule type" value="Genomic_DNA"/>
</dbReference>
<evidence type="ECO:0000256" key="6">
    <source>
        <dbReference type="ARBA" id="ARBA00022989"/>
    </source>
</evidence>
<dbReference type="InterPro" id="IPR037294">
    <property type="entry name" value="ABC_BtuC-like"/>
</dbReference>
<keyword evidence="6 8" id="KW-1133">Transmembrane helix</keyword>
<evidence type="ECO:0000256" key="1">
    <source>
        <dbReference type="ARBA" id="ARBA00004651"/>
    </source>
</evidence>
<keyword evidence="7 8" id="KW-0472">Membrane</keyword>
<feature type="transmembrane region" description="Helical" evidence="8">
    <location>
        <begin position="567"/>
        <end position="591"/>
    </location>
</feature>
<dbReference type="PANTHER" id="PTHR30472:SF37">
    <property type="entry name" value="FE(3+) DICITRATE TRANSPORT SYSTEM PERMEASE PROTEIN FECD-RELATED"/>
    <property type="match status" value="1"/>
</dbReference>
<dbReference type="Gene3D" id="1.10.3470.10">
    <property type="entry name" value="ABC transporter involved in vitamin B12 uptake, BtuC"/>
    <property type="match status" value="2"/>
</dbReference>
<evidence type="ECO:0000256" key="2">
    <source>
        <dbReference type="ARBA" id="ARBA00007935"/>
    </source>
</evidence>
<feature type="transmembrane region" description="Helical" evidence="8">
    <location>
        <begin position="94"/>
        <end position="115"/>
    </location>
</feature>
<evidence type="ECO:0000313" key="9">
    <source>
        <dbReference type="EMBL" id="TDR82854.1"/>
    </source>
</evidence>
<feature type="transmembrane region" description="Helical" evidence="8">
    <location>
        <begin position="121"/>
        <end position="139"/>
    </location>
</feature>
<feature type="transmembrane region" description="Helical" evidence="8">
    <location>
        <begin position="350"/>
        <end position="370"/>
    </location>
</feature>
<evidence type="ECO:0000256" key="3">
    <source>
        <dbReference type="ARBA" id="ARBA00022448"/>
    </source>
</evidence>
<proteinExistence type="inferred from homology"/>
<dbReference type="AlphaFoldDB" id="A0A4R7BCT0"/>
<keyword evidence="10" id="KW-1185">Reference proteome</keyword>
<evidence type="ECO:0000313" key="10">
    <source>
        <dbReference type="Proteomes" id="UP000295611"/>
    </source>
</evidence>
<dbReference type="InterPro" id="IPR000522">
    <property type="entry name" value="ABC_transptr_permease_BtuC"/>
</dbReference>
<protein>
    <submittedName>
        <fullName evidence="9">Iron complex transport system permease protein</fullName>
    </submittedName>
</protein>
<dbReference type="PANTHER" id="PTHR30472">
    <property type="entry name" value="FERRIC ENTEROBACTIN TRANSPORT SYSTEM PERMEASE PROTEIN"/>
    <property type="match status" value="1"/>
</dbReference>
<dbReference type="Pfam" id="PF01032">
    <property type="entry name" value="FecCD"/>
    <property type="match status" value="2"/>
</dbReference>
<feature type="transmembrane region" description="Helical" evidence="8">
    <location>
        <begin position="519"/>
        <end position="538"/>
    </location>
</feature>
<keyword evidence="3" id="KW-0813">Transport</keyword>
<comment type="subcellular location">
    <subcellularLocation>
        <location evidence="1">Cell membrane</location>
        <topology evidence="1">Multi-pass membrane protein</topology>
    </subcellularLocation>
</comment>
<feature type="transmembrane region" description="Helical" evidence="8">
    <location>
        <begin position="422"/>
        <end position="442"/>
    </location>
</feature>
<feature type="transmembrane region" description="Helical" evidence="8">
    <location>
        <begin position="151"/>
        <end position="172"/>
    </location>
</feature>
<dbReference type="SUPFAM" id="SSF81345">
    <property type="entry name" value="ABC transporter involved in vitamin B12 uptake, BtuC"/>
    <property type="match status" value="2"/>
</dbReference>
<dbReference type="GO" id="GO:0005886">
    <property type="term" value="C:plasma membrane"/>
    <property type="evidence" value="ECO:0007669"/>
    <property type="project" value="UniProtKB-SubCell"/>
</dbReference>
<name>A0A4R7BCT0_9NEIS</name>
<sequence length="661" mass="68070">MSALRWRRGPLWLALPLMAALVWFAAVGRHYPARGDLGWLWRVVRDGPGTDLDAVLLYYGTLPRLAMALVVGATLGLSGCLLQQLSGNVLLSPMTLGSASGAWLAMIAGAVWWPWLSAHHPDWLAMGGAVVATGLLLLLTGRHRLGSLQLVLAGMALNILLAALATALTLLHDQYALGLFVWGAGDLAQYDWHWLPWLAARLLPPLMLLPLLARPLALLRLGLGTASGRGLALLPALLAILLLSLWLSAVAVAAVGLIGFISVLTPALARRAGARTIAAQWGASAALGALLLCLTDGLAQLAAHWSSDSVPSGAAAALIGAPALVWLLGEVRDPPDPAPAVPAVRLDSRLAAMLWFGFVLLAASTCLLTRDAHGWCLAWPEAIVWWLRWPRLLAAGAAGAGLGVAGVILQRLLNNPLASPDLLGISAGATLALLLSAGLAGVGLAQVGWLPALVGSVSTLALVLWLGRRFAWRPSALVLAGLALSALLDGMVQFVLARGGLDTVATLAWLAGSTNRVEAPAALALALGVGGCALLAWLGRRSLTLLAAGDALAVSCGLSVSRARAGWLLLAALLCALVTSLVGPIGFVGVLMPHLAIRLGARAVGAQLLAAAAAGALSMLIADALGRTLLYPMQLPVGLCAGLLCGTLLVLSLSARRGGRS</sequence>
<accession>A0A4R7BCT0</accession>
<evidence type="ECO:0000256" key="4">
    <source>
        <dbReference type="ARBA" id="ARBA00022475"/>
    </source>
</evidence>
<feature type="transmembrane region" description="Helical" evidence="8">
    <location>
        <begin position="390"/>
        <end position="410"/>
    </location>
</feature>
<feature type="transmembrane region" description="Helical" evidence="8">
    <location>
        <begin position="309"/>
        <end position="329"/>
    </location>
</feature>
<dbReference type="OrthoDB" id="9811721at2"/>
<feature type="transmembrane region" description="Helical" evidence="8">
    <location>
        <begin position="634"/>
        <end position="655"/>
    </location>
</feature>
<feature type="transmembrane region" description="Helical" evidence="8">
    <location>
        <begin position="478"/>
        <end position="499"/>
    </location>
</feature>
<evidence type="ECO:0000256" key="8">
    <source>
        <dbReference type="SAM" id="Phobius"/>
    </source>
</evidence>
<evidence type="ECO:0000256" key="5">
    <source>
        <dbReference type="ARBA" id="ARBA00022692"/>
    </source>
</evidence>
<feature type="transmembrane region" description="Helical" evidence="8">
    <location>
        <begin position="65"/>
        <end position="82"/>
    </location>
</feature>
<dbReference type="Proteomes" id="UP000295611">
    <property type="component" value="Unassembled WGS sequence"/>
</dbReference>
<dbReference type="GO" id="GO:0033214">
    <property type="term" value="P:siderophore-iron import into cell"/>
    <property type="evidence" value="ECO:0007669"/>
    <property type="project" value="TreeGrafter"/>
</dbReference>
<dbReference type="GO" id="GO:0022857">
    <property type="term" value="F:transmembrane transporter activity"/>
    <property type="evidence" value="ECO:0007669"/>
    <property type="project" value="InterPro"/>
</dbReference>
<gene>
    <name evidence="9" type="ORF">DFP86_101244</name>
</gene>
<keyword evidence="4" id="KW-1003">Cell membrane</keyword>
<organism evidence="9 10">
    <name type="scientific">Paludibacterium purpuratum</name>
    <dbReference type="NCBI Taxonomy" id="1144873"/>
    <lineage>
        <taxon>Bacteria</taxon>
        <taxon>Pseudomonadati</taxon>
        <taxon>Pseudomonadota</taxon>
        <taxon>Betaproteobacteria</taxon>
        <taxon>Neisseriales</taxon>
        <taxon>Chromobacteriaceae</taxon>
        <taxon>Paludibacterium</taxon>
    </lineage>
</organism>
<evidence type="ECO:0000256" key="7">
    <source>
        <dbReference type="ARBA" id="ARBA00023136"/>
    </source>
</evidence>
<comment type="caution">
    <text evidence="9">The sequence shown here is derived from an EMBL/GenBank/DDBJ whole genome shotgun (WGS) entry which is preliminary data.</text>
</comment>
<dbReference type="RefSeq" id="WP_133678176.1">
    <property type="nucleotide sequence ID" value="NZ_SNZP01000001.1"/>
</dbReference>
<dbReference type="NCBIfam" id="NF007866">
    <property type="entry name" value="PRK10577.1-2"/>
    <property type="match status" value="1"/>
</dbReference>